<evidence type="ECO:0000256" key="1">
    <source>
        <dbReference type="SAM" id="MobiDB-lite"/>
    </source>
</evidence>
<dbReference type="AlphaFoldDB" id="A0A2B7XF68"/>
<evidence type="ECO:0000313" key="3">
    <source>
        <dbReference type="Proteomes" id="UP000223968"/>
    </source>
</evidence>
<accession>A0A2B7XF68</accession>
<organism evidence="2 3">
    <name type="scientific">Helicocarpus griseus UAMH5409</name>
    <dbReference type="NCBI Taxonomy" id="1447875"/>
    <lineage>
        <taxon>Eukaryota</taxon>
        <taxon>Fungi</taxon>
        <taxon>Dikarya</taxon>
        <taxon>Ascomycota</taxon>
        <taxon>Pezizomycotina</taxon>
        <taxon>Eurotiomycetes</taxon>
        <taxon>Eurotiomycetidae</taxon>
        <taxon>Onygenales</taxon>
        <taxon>Ajellomycetaceae</taxon>
        <taxon>Helicocarpus</taxon>
    </lineage>
</organism>
<dbReference type="OrthoDB" id="4227359at2759"/>
<gene>
    <name evidence="2" type="ORF">AJ79_06303</name>
</gene>
<keyword evidence="3" id="KW-1185">Reference proteome</keyword>
<name>A0A2B7XF68_9EURO</name>
<proteinExistence type="predicted"/>
<evidence type="ECO:0000313" key="2">
    <source>
        <dbReference type="EMBL" id="PGH07401.1"/>
    </source>
</evidence>
<dbReference type="Proteomes" id="UP000223968">
    <property type="component" value="Unassembled WGS sequence"/>
</dbReference>
<comment type="caution">
    <text evidence="2">The sequence shown here is derived from an EMBL/GenBank/DDBJ whole genome shotgun (WGS) entry which is preliminary data.</text>
</comment>
<sequence>MATQIQTSSIITSPPPSMDDAEFLYLSPNFAYAEPASTAPKGRKWQQIPMQYDHEIYLQLTKGVDGVAEKTANQLYLEERQRRLQMRSQDPALYDPQQDSPSPIDFECAELQKLRAIESHQAERLKLKLKLKLETSPERLQMGAHATTTTTRTERRTRTSPPLQRVEGRSNNLISGGRLELSF</sequence>
<dbReference type="EMBL" id="PDNB01000110">
    <property type="protein sequence ID" value="PGH07401.1"/>
    <property type="molecule type" value="Genomic_DNA"/>
</dbReference>
<feature type="region of interest" description="Disordered" evidence="1">
    <location>
        <begin position="141"/>
        <end position="171"/>
    </location>
</feature>
<protein>
    <submittedName>
        <fullName evidence="2">Uncharacterized protein</fullName>
    </submittedName>
</protein>
<reference evidence="2 3" key="1">
    <citation type="submission" date="2017-10" db="EMBL/GenBank/DDBJ databases">
        <title>Comparative genomics in systemic dimorphic fungi from Ajellomycetaceae.</title>
        <authorList>
            <person name="Munoz J.F."/>
            <person name="Mcewen J.G."/>
            <person name="Clay O.K."/>
            <person name="Cuomo C.A."/>
        </authorList>
    </citation>
    <scope>NUCLEOTIDE SEQUENCE [LARGE SCALE GENOMIC DNA]</scope>
    <source>
        <strain evidence="2 3">UAMH5409</strain>
    </source>
</reference>